<accession>A0A8J6NTH0</accession>
<dbReference type="Pfam" id="PF20244">
    <property type="entry name" value="DUF6599"/>
    <property type="match status" value="1"/>
</dbReference>
<protein>
    <submittedName>
        <fullName evidence="1">Uncharacterized protein</fullName>
    </submittedName>
</protein>
<reference evidence="1 2" key="1">
    <citation type="submission" date="2020-08" db="EMBL/GenBank/DDBJ databases">
        <title>Bridging the membrane lipid divide: bacteria of the FCB group superphylum have the potential to synthesize archaeal ether lipids.</title>
        <authorList>
            <person name="Villanueva L."/>
            <person name="Von Meijenfeldt F.A.B."/>
            <person name="Westbye A.B."/>
            <person name="Yadav S."/>
            <person name="Hopmans E.C."/>
            <person name="Dutilh B.E."/>
            <person name="Sinninghe Damste J.S."/>
        </authorList>
    </citation>
    <scope>NUCLEOTIDE SEQUENCE [LARGE SCALE GENOMIC DNA]</scope>
    <source>
        <strain evidence="1">NIOZ-UU30</strain>
    </source>
</reference>
<dbReference type="AlphaFoldDB" id="A0A8J6NTH0"/>
<organism evidence="1 2">
    <name type="scientific">Candidatus Desulfatibia profunda</name>
    <dbReference type="NCBI Taxonomy" id="2841695"/>
    <lineage>
        <taxon>Bacteria</taxon>
        <taxon>Pseudomonadati</taxon>
        <taxon>Thermodesulfobacteriota</taxon>
        <taxon>Desulfobacteria</taxon>
        <taxon>Desulfobacterales</taxon>
        <taxon>Desulfobacterales incertae sedis</taxon>
        <taxon>Candidatus Desulfatibia</taxon>
    </lineage>
</organism>
<comment type="caution">
    <text evidence="1">The sequence shown here is derived from an EMBL/GenBank/DDBJ whole genome shotgun (WGS) entry which is preliminary data.</text>
</comment>
<sequence length="295" mass="33711">MKTFPFIGILIFLALNSCARIHVKGFCQFIPKQVETWEARDKDEFYNRNTLSEYIDGGAELYLAYNFQEVFVRRYTGPADTEIILDIYDMGLSNDAFGIFSVEREDEDLGIGQDSEYGGDLLRFWKGRFFISILTTGDEQKAKPAMIQLAREVDRLLEKEGLKPALLNSLPGKGLDGKGLKFFHTDAILNRQYFIAENNILLLDKHTDCVLGKYSQNNDSAFVLIIQYQNKELAKTAYRTFLASYMPEAEGTGIVRLENKTWTLIKIDGDFLILVLEATQKDFGMNLMARVNLRE</sequence>
<gene>
    <name evidence="1" type="ORF">H8E23_13005</name>
</gene>
<evidence type="ECO:0000313" key="1">
    <source>
        <dbReference type="EMBL" id="MBC8362305.1"/>
    </source>
</evidence>
<evidence type="ECO:0000313" key="2">
    <source>
        <dbReference type="Proteomes" id="UP000603434"/>
    </source>
</evidence>
<name>A0A8J6NTH0_9BACT</name>
<dbReference type="InterPro" id="IPR046534">
    <property type="entry name" value="DUF6599"/>
</dbReference>
<dbReference type="EMBL" id="JACNJH010000180">
    <property type="protein sequence ID" value="MBC8362305.1"/>
    <property type="molecule type" value="Genomic_DNA"/>
</dbReference>
<dbReference type="Proteomes" id="UP000603434">
    <property type="component" value="Unassembled WGS sequence"/>
</dbReference>
<proteinExistence type="predicted"/>